<dbReference type="SUPFAM" id="SSF47336">
    <property type="entry name" value="ACP-like"/>
    <property type="match status" value="2"/>
</dbReference>
<dbReference type="SMART" id="SM00823">
    <property type="entry name" value="PKS_PP"/>
    <property type="match status" value="2"/>
</dbReference>
<dbReference type="Pfam" id="PF08659">
    <property type="entry name" value="KR"/>
    <property type="match status" value="2"/>
</dbReference>
<dbReference type="Pfam" id="PF00550">
    <property type="entry name" value="PP-binding"/>
    <property type="match status" value="2"/>
</dbReference>
<evidence type="ECO:0000259" key="14">
    <source>
        <dbReference type="PROSITE" id="PS52004"/>
    </source>
</evidence>
<dbReference type="GO" id="GO:0004315">
    <property type="term" value="F:3-oxoacyl-[acyl-carrier-protein] synthase activity"/>
    <property type="evidence" value="ECO:0007669"/>
    <property type="project" value="InterPro"/>
</dbReference>
<dbReference type="SMART" id="SM00822">
    <property type="entry name" value="PKS_KR"/>
    <property type="match status" value="2"/>
</dbReference>
<dbReference type="FunFam" id="1.10.1200.10:FF:000007">
    <property type="entry name" value="Probable polyketide synthase pks17"/>
    <property type="match status" value="2"/>
</dbReference>
<feature type="non-terminal residue" evidence="15">
    <location>
        <position position="1"/>
    </location>
</feature>
<dbReference type="EMBL" id="JYJG01000230">
    <property type="protein sequence ID" value="KJK44916.1"/>
    <property type="molecule type" value="Genomic_DNA"/>
</dbReference>
<dbReference type="InterPro" id="IPR036736">
    <property type="entry name" value="ACP-like_sf"/>
</dbReference>
<dbReference type="InterPro" id="IPR013968">
    <property type="entry name" value="PKS_KR"/>
</dbReference>
<evidence type="ECO:0000256" key="11">
    <source>
        <dbReference type="ARBA" id="ARBA00066981"/>
    </source>
</evidence>
<dbReference type="RefSeq" id="WP_045314632.1">
    <property type="nucleotide sequence ID" value="NZ_JYJG01000230.1"/>
</dbReference>
<dbReference type="OrthoDB" id="9778690at2"/>
<keyword evidence="1" id="KW-0596">Phosphopantetheine</keyword>
<dbReference type="Gene3D" id="3.30.70.3290">
    <property type="match status" value="2"/>
</dbReference>
<dbReference type="GO" id="GO:0004312">
    <property type="term" value="F:fatty acid synthase activity"/>
    <property type="evidence" value="ECO:0007669"/>
    <property type="project" value="TreeGrafter"/>
</dbReference>
<dbReference type="SMART" id="SM01294">
    <property type="entry name" value="PKS_PP_betabranch"/>
    <property type="match status" value="2"/>
</dbReference>
<evidence type="ECO:0000256" key="3">
    <source>
        <dbReference type="ARBA" id="ARBA00022679"/>
    </source>
</evidence>
<dbReference type="Pfam" id="PF18369">
    <property type="entry name" value="PKS_DE"/>
    <property type="match status" value="1"/>
</dbReference>
<dbReference type="Pfam" id="PF00698">
    <property type="entry name" value="Acyl_transf_1"/>
    <property type="match status" value="2"/>
</dbReference>
<dbReference type="Pfam" id="PF00109">
    <property type="entry name" value="ketoacyl-synt"/>
    <property type="match status" value="2"/>
</dbReference>
<reference evidence="15 16" key="1">
    <citation type="submission" date="2015-02" db="EMBL/GenBank/DDBJ databases">
        <authorList>
            <person name="Ju K.-S."/>
            <person name="Doroghazi J.R."/>
            <person name="Metcalf W."/>
        </authorList>
    </citation>
    <scope>NUCLEOTIDE SEQUENCE [LARGE SCALE GENOMIC DNA]</scope>
    <source>
        <strain evidence="15 16">NRRL B-16140</strain>
    </source>
</reference>
<comment type="catalytic activity">
    <reaction evidence="7">
        <text>6 (S)-methylmalonyl-CoA + propanoyl-CoA + 6 NADPH + 12 H(+) = 6-deoxyerythronolide B + 6 CO2 + 6 NADP(+) + 7 CoA + H2O</text>
        <dbReference type="Rhea" id="RHEA:23068"/>
        <dbReference type="ChEBI" id="CHEBI:15377"/>
        <dbReference type="ChEBI" id="CHEBI:15378"/>
        <dbReference type="ChEBI" id="CHEBI:16089"/>
        <dbReference type="ChEBI" id="CHEBI:16526"/>
        <dbReference type="ChEBI" id="CHEBI:57287"/>
        <dbReference type="ChEBI" id="CHEBI:57327"/>
        <dbReference type="ChEBI" id="CHEBI:57392"/>
        <dbReference type="ChEBI" id="CHEBI:57783"/>
        <dbReference type="ChEBI" id="CHEBI:58349"/>
        <dbReference type="EC" id="2.3.1.94"/>
    </reaction>
</comment>
<evidence type="ECO:0000256" key="4">
    <source>
        <dbReference type="ARBA" id="ARBA00022737"/>
    </source>
</evidence>
<evidence type="ECO:0000259" key="13">
    <source>
        <dbReference type="PROSITE" id="PS50075"/>
    </source>
</evidence>
<keyword evidence="6" id="KW-0012">Acyltransferase</keyword>
<dbReference type="Gene3D" id="3.40.47.10">
    <property type="match status" value="2"/>
</dbReference>
<dbReference type="SMART" id="SM00825">
    <property type="entry name" value="PKS_KS"/>
    <property type="match status" value="2"/>
</dbReference>
<dbReference type="Gene3D" id="1.10.1200.10">
    <property type="entry name" value="ACP-like"/>
    <property type="match status" value="2"/>
</dbReference>
<dbReference type="InterPro" id="IPR014030">
    <property type="entry name" value="Ketoacyl_synth_N"/>
</dbReference>
<dbReference type="PANTHER" id="PTHR43775:SF51">
    <property type="entry name" value="INACTIVE PHENOLPHTHIOCEROL SYNTHESIS POLYKETIDE SYNTHASE TYPE I PKS1-RELATED"/>
    <property type="match status" value="1"/>
</dbReference>
<accession>A0A0F0GQR8</accession>
<proteinExistence type="predicted"/>
<dbReference type="PANTHER" id="PTHR43775">
    <property type="entry name" value="FATTY ACID SYNTHASE"/>
    <property type="match status" value="1"/>
</dbReference>
<dbReference type="GO" id="GO:0006633">
    <property type="term" value="P:fatty acid biosynthetic process"/>
    <property type="evidence" value="ECO:0007669"/>
    <property type="project" value="InterPro"/>
</dbReference>
<feature type="non-terminal residue" evidence="15">
    <location>
        <position position="2903"/>
    </location>
</feature>
<keyword evidence="5" id="KW-0511">Multifunctional enzyme</keyword>
<dbReference type="InterPro" id="IPR009081">
    <property type="entry name" value="PP-bd_ACP"/>
</dbReference>
<evidence type="ECO:0000256" key="8">
    <source>
        <dbReference type="ARBA" id="ARBA00060158"/>
    </source>
</evidence>
<dbReference type="GO" id="GO:0031177">
    <property type="term" value="F:phosphopantetheine binding"/>
    <property type="evidence" value="ECO:0007669"/>
    <property type="project" value="InterPro"/>
</dbReference>
<sequence>GSIPTPWLVSAKSEAALRAQIDGVRGVAADPADIAYSLSLRPDFDHRAVIIDGVETKGVADLERKVAFIFPGQGSQWVGMGAQLLDESPIFAARMAECAAALRPHTDWNLLDVIRRAESLDRVDVVQPASWAMMVSLAEVWKHYGVMPDAVIGHSQGEIAAAAVSGALSLEDAAKVVALRSQAIGRVMSGRGSIVSIGLSAEDVQPHLEEWGDRLSLAATNGPRSVAVSGDLEALDAFCGKLVEQGVRVRRIEVDYASHSAQVEDIRDEVLGDLATITPQTPHTRFLSTVTGEWNDASTDALYWFTNLRQTVHLNEAIEQLIAEGHQVFVEVSSHPVLTPGVQDALEGKRGVVTGTLRRDLGGLNRVLTSLAEVWVRGLPVKWHLEGNRVDLPTYPFQHERFWIGPPQHPVAAQDPVDDAFWQAVEQSDLATLTRSLHLDEATLAAVLPALNTFRQASRDQSTTDSWRYRTTWKPLRGLDNGKLTGTWVVVTTDAINDTDVVNALGDVQRIVLDANDDRVTIAAKLVEADGIVSLLPTDERPGTMGLPVGLLLTVNLINAIADAGLITKIWNISRNALSTGRADTVDHPAQVQAVGIGWTAALEHPQRWGGSIDLPEELDQRAAQRFVSALANAGDEDQLAIRASGTLARRVVRAPSRPETRDWTPRGTTIITGGTGTLGPHVARFFAHKGAEHLVLTSRRGIDAPGARELVAELEELGTPTTVVACDIAKRDDVERMLNELRAEGREIRSVIHTAAVIGLHSIDGSTVEGLSEILAAKVDGATHLDALLTEDLDAFVLFSSISGMWGSGNHASYVAGNAYLNSLAANRRARGLRCTSVSWGIWSDDIGLGRVDTDQIRRSGLEFMKARLAVAGLQRAIEDDETEIAIANIAWDRYYPVFTAMRPATLFEELPEVRALTVAAEQTTTSDGSFAAELRALPPAEREQRLLELVRAEAASVLGMASTDALTEHRAFREVGFDSITAVDLRNKLAAATGLTLPTTMVFDHPSPLALTEFLLGELLGADVPAGQVVASAASDEPIAIIGMACRYPGGVATPEDLWNVVMNGVDAISGFPADRGWDGDSLYNPDPDAPGGAYSVQGGFLHDVANFDPGFFGISPREALSMDPQQRLLLETAWESIERAGIDPQSLKGTLTGAFIGASYQDYSAGGSDQPGDEGHMITGTLSSVLSGRVSYLFGLEGPAVTLDTACSSSLVALHLACQSLRDGESSLALAGGVSVMATPGAFVGFSRQRALAKDGRCKAYSDAADGMTLAEGVGLVLLERVSDAIRNGHRILAVVRGSAVNQDGASNGLTAPNGPSQQRVIRQALANARVEPSEVDAVDGHGTGTALGDPIEAQALLATYGQNRSRPLLLGSMKSNIGHTQMASGVASIIKMVLALRAGVLPRTLHVDQPSTKVDWSSGSIKLLATEEAWPQTGHPKRAAVSSFGLSGTNAHVVLEEAPELSDPSEMIGMGGGSPQGARQSGSIPQVGAVPVLLSARADEALKQVAGNLIDVDADLTELAASLATRRSTFEKRAVVVASTRDELVRGLQALRDDQPDANLTRGQTTRGRTAFLFTGQGSQRLGMGKALYERYPVFADALDAACAYLDADLARPLRDVMWGDDPELLNQTGYAQPAIFALEVALYRLVESWGVTPDYLAGHSIGEIAAAHVAGVLSLDDACTLISARARLMQALPAGGAMIAIQATEADITPLLNDRVSIAAINGPTSIVIAGDESAAEAIAARFEKSKRLKVSHAFHSPLMDPMLDDFRAAISDIQFGTPSIPLIADDVTNPEHWVRHVREAVRFADKITQLESKGVRALLELGPDGVLTGMAQESLTEEAVLVPALRRERDEAGTLLTALAGLHVRGTTVDWATYFAGCASDVELPTYPFQHQRFWPEPVTSQDKDGDFVDDEFWAAVEREDFAALAQWRSRKQQSTVDSWRYAVTWKPITAQAPLTGPWLVLADHDASELIEALGVETVVVNATTRTELAEQVRGDYAGVLSLLALNTGAEDALVRTSVVVQALGDAGQDAPLWVATQGAVSVGGGEQIVNPDLATVHGLGRVIALEHPQRWGGLIDLPSQLDWNTARRIPGVLAGTEDQVAVRPSGVYGRRLIHSTPSALHRDYRPGRVLVTGGTGAIGKQVAQWLLDHDAEQVILVSRNGTADFGDPRVLVKSCDVADREALAALLAEHPVTSVFHAAGVVEDGLVESMDATSFTNLLRAKVHATRNLHELTSDLDAFVLFASTAGVIGGAGQGNYAAANAFLDAFAEHRRLQGLPATSVAWGPWGEAGMAASGGVAERLKRGGITPMEPALALQALKQAIEHGDAAVLVAEIDWERFLPALAGLRPAPLVGDLPEVKRFHTTEKVVESAEQPQFLKALAGLTKAERNRAVLDLVRGQIAAVLGHGNASDVDPDRAFLDLGFDSLTTLELRNRLQAATGLTLPASLLYDYPTPYDLADFLLGEVGDVPAEVVVRRADDDPIAIVGIGCRFPGGVTSPEAFWDLVSRGGDGISSFPSDRGWDIAALSAGASASLEAGFLNGVADFDAHFFGISPREALAMDPQQRLVLETAWEALERTGIDPSSLRGSQTGVFVGTNGQDYENILRRSLDPDIQGYLATGNTASVMSGRLSYVLGLEGPAVTIDTACSSSLVAMHWAMRALRSGECSLALAGGVSVMSSPDSFVEFTTQGGLAPDGRCKAFADAADGTAWSEGAGILVLELLSDAVARGHEVLALVRGSAVNSDGASNGLTAPNGPSQQRVIRRALADAGLSVGDVDAIEAHGTGTTLGDPIEAQALLSTFADRSEPLYLGSVKSNIGHAQAAAGVAGVIKMVEAMRHGVLPRTLHVDAPTTHVDWTSGPVALLTENTAWPATGHPRRAGISAFGLSGTNAHVILE</sequence>
<dbReference type="GO" id="GO:0047879">
    <property type="term" value="F:erythronolide synthase activity"/>
    <property type="evidence" value="ECO:0007669"/>
    <property type="project" value="UniProtKB-EC"/>
</dbReference>
<dbReference type="PROSITE" id="PS00606">
    <property type="entry name" value="KS3_1"/>
    <property type="match status" value="2"/>
</dbReference>
<evidence type="ECO:0000313" key="15">
    <source>
        <dbReference type="EMBL" id="KJK44916.1"/>
    </source>
</evidence>
<evidence type="ECO:0000256" key="5">
    <source>
        <dbReference type="ARBA" id="ARBA00023268"/>
    </source>
</evidence>
<dbReference type="InterPro" id="IPR014031">
    <property type="entry name" value="Ketoacyl_synth_C"/>
</dbReference>
<dbReference type="InterPro" id="IPR020806">
    <property type="entry name" value="PKS_PP-bd"/>
</dbReference>
<dbReference type="InterPro" id="IPR050091">
    <property type="entry name" value="PKS_NRPS_Biosynth_Enz"/>
</dbReference>
<dbReference type="InterPro" id="IPR006162">
    <property type="entry name" value="Ppantetheine_attach_site"/>
</dbReference>
<gene>
    <name evidence="15" type="ORF">UK23_27900</name>
</gene>
<dbReference type="CDD" id="cd08952">
    <property type="entry name" value="KR_1_SDR_x"/>
    <property type="match status" value="2"/>
</dbReference>
<evidence type="ECO:0000256" key="10">
    <source>
        <dbReference type="ARBA" id="ARBA00063272"/>
    </source>
</evidence>
<dbReference type="InterPro" id="IPR016035">
    <property type="entry name" value="Acyl_Trfase/lysoPLipase"/>
</dbReference>
<dbReference type="InterPro" id="IPR016036">
    <property type="entry name" value="Malonyl_transacylase_ACP-bd"/>
</dbReference>
<dbReference type="Proteomes" id="UP000033393">
    <property type="component" value="Unassembled WGS sequence"/>
</dbReference>
<evidence type="ECO:0000256" key="7">
    <source>
        <dbReference type="ARBA" id="ARBA00052442"/>
    </source>
</evidence>
<evidence type="ECO:0000256" key="9">
    <source>
        <dbReference type="ARBA" id="ARBA00060622"/>
    </source>
</evidence>
<keyword evidence="16" id="KW-1185">Reference proteome</keyword>
<dbReference type="PROSITE" id="PS52004">
    <property type="entry name" value="KS3_2"/>
    <property type="match status" value="2"/>
</dbReference>
<dbReference type="FunFam" id="3.40.366.10:FF:000002">
    <property type="entry name" value="Probable polyketide synthase 2"/>
    <property type="match status" value="1"/>
</dbReference>
<feature type="domain" description="Carrier" evidence="13">
    <location>
        <begin position="2397"/>
        <end position="2472"/>
    </location>
</feature>
<name>A0A0F0GQR8_LENAE</name>
<evidence type="ECO:0000256" key="12">
    <source>
        <dbReference type="SAM" id="MobiDB-lite"/>
    </source>
</evidence>
<dbReference type="NCBIfam" id="NF045894">
    <property type="entry name" value="PKS_plus_SDR"/>
    <property type="match status" value="1"/>
</dbReference>
<feature type="domain" description="Carrier" evidence="13">
    <location>
        <begin position="946"/>
        <end position="1021"/>
    </location>
</feature>
<dbReference type="InterPro" id="IPR036291">
    <property type="entry name" value="NAD(P)-bd_dom_sf"/>
</dbReference>
<comment type="function">
    <text evidence="8">Involved in the biosynthesis of antibiotic erythromycin via the biosynthesis of its aglycone precursor, 6-deoxyerythronolide B (6-dEB).</text>
</comment>
<keyword evidence="3" id="KW-0808">Transferase</keyword>
<dbReference type="Gene3D" id="3.40.366.10">
    <property type="entry name" value="Malonyl-Coenzyme A Acyl Carrier Protein, domain 2"/>
    <property type="match status" value="2"/>
</dbReference>
<dbReference type="SMART" id="SM00827">
    <property type="entry name" value="PKS_AT"/>
    <property type="match status" value="2"/>
</dbReference>
<feature type="domain" description="Ketosynthase family 3 (KS3)" evidence="14">
    <location>
        <begin position="2486"/>
        <end position="2903"/>
    </location>
</feature>
<dbReference type="InterPro" id="IPR057326">
    <property type="entry name" value="KR_dom"/>
</dbReference>
<dbReference type="SUPFAM" id="SSF52151">
    <property type="entry name" value="FabD/lysophospholipase-like"/>
    <property type="match status" value="2"/>
</dbReference>
<dbReference type="InterPro" id="IPR016039">
    <property type="entry name" value="Thiolase-like"/>
</dbReference>
<keyword evidence="4" id="KW-0677">Repeat</keyword>
<dbReference type="Gene3D" id="3.40.50.720">
    <property type="entry name" value="NAD(P)-binding Rossmann-like Domain"/>
    <property type="match status" value="2"/>
</dbReference>
<dbReference type="eggNOG" id="COG3321">
    <property type="taxonomic scope" value="Bacteria"/>
</dbReference>
<dbReference type="FunFam" id="3.40.47.10:FF:000019">
    <property type="entry name" value="Polyketide synthase type I"/>
    <property type="match status" value="2"/>
</dbReference>
<dbReference type="PROSITE" id="PS50075">
    <property type="entry name" value="CARRIER"/>
    <property type="match status" value="2"/>
</dbReference>
<dbReference type="InterPro" id="IPR001227">
    <property type="entry name" value="Ac_transferase_dom_sf"/>
</dbReference>
<feature type="region of interest" description="Disordered" evidence="12">
    <location>
        <begin position="655"/>
        <end position="675"/>
    </location>
</feature>
<dbReference type="EC" id="2.3.1.94" evidence="11"/>
<dbReference type="SUPFAM" id="SSF55048">
    <property type="entry name" value="Probable ACP-binding domain of malonyl-CoA ACP transacylase"/>
    <property type="match status" value="2"/>
</dbReference>
<dbReference type="SUPFAM" id="SSF53901">
    <property type="entry name" value="Thiolase-like"/>
    <property type="match status" value="2"/>
</dbReference>
<dbReference type="InterPro" id="IPR041618">
    <property type="entry name" value="PKS_DE"/>
</dbReference>
<dbReference type="InterPro" id="IPR020841">
    <property type="entry name" value="PKS_Beta-ketoAc_synthase_dom"/>
</dbReference>
<keyword evidence="2" id="KW-0597">Phosphoprotein</keyword>
<evidence type="ECO:0000256" key="1">
    <source>
        <dbReference type="ARBA" id="ARBA00022450"/>
    </source>
</evidence>
<dbReference type="InterPro" id="IPR018201">
    <property type="entry name" value="Ketoacyl_synth_AS"/>
</dbReference>
<dbReference type="InterPro" id="IPR032821">
    <property type="entry name" value="PKS_assoc"/>
</dbReference>
<dbReference type="PROSITE" id="PS00012">
    <property type="entry name" value="PHOSPHOPANTETHEINE"/>
    <property type="match status" value="2"/>
</dbReference>
<dbReference type="CDD" id="cd00833">
    <property type="entry name" value="PKS"/>
    <property type="match status" value="2"/>
</dbReference>
<dbReference type="Pfam" id="PF16197">
    <property type="entry name" value="KAsynt_C_assoc"/>
    <property type="match status" value="1"/>
</dbReference>
<dbReference type="Pfam" id="PF02801">
    <property type="entry name" value="Ketoacyl-synt_C"/>
    <property type="match status" value="2"/>
</dbReference>
<organism evidence="15 16">
    <name type="scientific">Lentzea aerocolonigenes</name>
    <name type="common">Lechevalieria aerocolonigenes</name>
    <name type="synonym">Saccharothrix aerocolonigenes</name>
    <dbReference type="NCBI Taxonomy" id="68170"/>
    <lineage>
        <taxon>Bacteria</taxon>
        <taxon>Bacillati</taxon>
        <taxon>Actinomycetota</taxon>
        <taxon>Actinomycetes</taxon>
        <taxon>Pseudonocardiales</taxon>
        <taxon>Pseudonocardiaceae</taxon>
        <taxon>Lentzea</taxon>
    </lineage>
</organism>
<feature type="domain" description="Ketosynthase family 3 (KS3)" evidence="14">
    <location>
        <begin position="1038"/>
        <end position="1461"/>
    </location>
</feature>
<evidence type="ECO:0000256" key="6">
    <source>
        <dbReference type="ARBA" id="ARBA00023315"/>
    </source>
</evidence>
<comment type="pathway">
    <text evidence="9">Antibiotic biosynthesis; erythromycin biosynthesis.</text>
</comment>
<dbReference type="SUPFAM" id="SSF51735">
    <property type="entry name" value="NAD(P)-binding Rossmann-fold domains"/>
    <property type="match status" value="4"/>
</dbReference>
<evidence type="ECO:0000256" key="2">
    <source>
        <dbReference type="ARBA" id="ARBA00022553"/>
    </source>
</evidence>
<dbReference type="InterPro" id="IPR014043">
    <property type="entry name" value="Acyl_transferase_dom"/>
</dbReference>
<comment type="subunit">
    <text evidence="10">Homodimer. Erythronolide synthase is composed of EryAI, EryAII and EryAIII multimodular (2 modules) polypeptides each coding for a functional synthase subunit which participates in 2 of the six FAS-like elongation steps required for formation of the polyketide. Module 1, 2, 3, 4, 5, and 6 participating in biosynthesis steps 1, 2, 3, 4, 5, and 6, respectively.</text>
</comment>
<comment type="caution">
    <text evidence="15">The sequence shown here is derived from an EMBL/GenBank/DDBJ whole genome shotgun (WGS) entry which is preliminary data.</text>
</comment>
<evidence type="ECO:0000313" key="16">
    <source>
        <dbReference type="Proteomes" id="UP000033393"/>
    </source>
</evidence>
<protein>
    <recommendedName>
        <fullName evidence="11">6-deoxyerythronolide-B synthase</fullName>
        <ecNumber evidence="11">2.3.1.94</ecNumber>
    </recommendedName>
</protein>